<dbReference type="InterPro" id="IPR017972">
    <property type="entry name" value="Cyt_P450_CS"/>
</dbReference>
<feature type="binding site" description="axial binding residue" evidence="7">
    <location>
        <position position="406"/>
    </location>
    <ligand>
        <name>heme</name>
        <dbReference type="ChEBI" id="CHEBI:30413"/>
    </ligand>
    <ligandPart>
        <name>Fe</name>
        <dbReference type="ChEBI" id="CHEBI:18248"/>
    </ligandPart>
</feature>
<evidence type="ECO:0000256" key="2">
    <source>
        <dbReference type="ARBA" id="ARBA00022617"/>
    </source>
</evidence>
<evidence type="ECO:0000313" key="10">
    <source>
        <dbReference type="Proteomes" id="UP000546126"/>
    </source>
</evidence>
<dbReference type="EMBL" id="JABWGO010000017">
    <property type="protein sequence ID" value="NUW46546.1"/>
    <property type="molecule type" value="Genomic_DNA"/>
</dbReference>
<dbReference type="PRINTS" id="PR00385">
    <property type="entry name" value="P450"/>
</dbReference>
<sequence length="496" mass="55433">MPLATGPTVTKPRVLPFYRAVPRLMKDPVTELARMGTDAGGRIVRLDIGPFRPYLVSHPDHVQQVLKTQWSNFAREGMFWRPLRRVTGRSILGDGEGWASSRRILQPLFTARRIASLADDMAEVVAEHVGELERDARPGRLVDAAHLMTTVTNRTVIKVLFGGRISREVGERLLPEFATCATSIGFRLLFPFVPYSMRVPGDRAFLAAAQRIDDIVYPLIEEARAEEPRDGDDGGRPDELVSALIRARIREDGAADLRQVRDDLVSIYGAASETTAMALTWLWTLLHDHPEVNARLRDEIEWVVGDGPVRPSHIQELPYLRMVLQELLRVHPPGWIIPRQVVADTELGGVPVKAGSQVLVSPYTTHRLEEFWERPLEFDPERWAPEREQRRHRYAYVPFGAGPHVCLGQHLFHLQAALVVAGLLARYRPVLTNPQRFTLVPGASVRPKEALLLRLLPSGTDEEPQPDAWRTPVAAPAMGVGGAHDWMWPMGPGGGA</sequence>
<comment type="cofactor">
    <cofactor evidence="7">
        <name>heme</name>
        <dbReference type="ChEBI" id="CHEBI:30413"/>
    </cofactor>
</comment>
<dbReference type="GO" id="GO:0020037">
    <property type="term" value="F:heme binding"/>
    <property type="evidence" value="ECO:0007669"/>
    <property type="project" value="InterPro"/>
</dbReference>
<dbReference type="PROSITE" id="PS00086">
    <property type="entry name" value="CYTOCHROME_P450"/>
    <property type="match status" value="1"/>
</dbReference>
<keyword evidence="2 7" id="KW-0349">Heme</keyword>
<dbReference type="GO" id="GO:0016705">
    <property type="term" value="F:oxidoreductase activity, acting on paired donors, with incorporation or reduction of molecular oxygen"/>
    <property type="evidence" value="ECO:0007669"/>
    <property type="project" value="InterPro"/>
</dbReference>
<name>A0A7Y6MHB4_9ACTN</name>
<evidence type="ECO:0000313" key="9">
    <source>
        <dbReference type="EMBL" id="NUW46546.1"/>
    </source>
</evidence>
<organism evidence="9 10">
    <name type="scientific">Nonomuraea rhodomycinica</name>
    <dbReference type="NCBI Taxonomy" id="1712872"/>
    <lineage>
        <taxon>Bacteria</taxon>
        <taxon>Bacillati</taxon>
        <taxon>Actinomycetota</taxon>
        <taxon>Actinomycetes</taxon>
        <taxon>Streptosporangiales</taxon>
        <taxon>Streptosporangiaceae</taxon>
        <taxon>Nonomuraea</taxon>
    </lineage>
</organism>
<evidence type="ECO:0000256" key="1">
    <source>
        <dbReference type="ARBA" id="ARBA00010617"/>
    </source>
</evidence>
<evidence type="ECO:0000256" key="8">
    <source>
        <dbReference type="RuleBase" id="RU000461"/>
    </source>
</evidence>
<proteinExistence type="inferred from homology"/>
<dbReference type="SUPFAM" id="SSF48264">
    <property type="entry name" value="Cytochrome P450"/>
    <property type="match status" value="1"/>
</dbReference>
<evidence type="ECO:0000256" key="5">
    <source>
        <dbReference type="ARBA" id="ARBA00023004"/>
    </source>
</evidence>
<dbReference type="InterPro" id="IPR002401">
    <property type="entry name" value="Cyt_P450_E_grp-I"/>
</dbReference>
<keyword evidence="4 8" id="KW-0560">Oxidoreductase</keyword>
<keyword evidence="3 7" id="KW-0479">Metal-binding</keyword>
<protein>
    <submittedName>
        <fullName evidence="9">Cytochrome P450</fullName>
    </submittedName>
</protein>
<keyword evidence="10" id="KW-1185">Reference proteome</keyword>
<dbReference type="PRINTS" id="PR00463">
    <property type="entry name" value="EP450I"/>
</dbReference>
<dbReference type="RefSeq" id="WP_175605999.1">
    <property type="nucleotide sequence ID" value="NZ_JABWGO010000017.1"/>
</dbReference>
<dbReference type="Pfam" id="PF00067">
    <property type="entry name" value="p450"/>
    <property type="match status" value="1"/>
</dbReference>
<accession>A0A7Y6MHB4</accession>
<dbReference type="GO" id="GO:0004497">
    <property type="term" value="F:monooxygenase activity"/>
    <property type="evidence" value="ECO:0007669"/>
    <property type="project" value="UniProtKB-KW"/>
</dbReference>
<dbReference type="InterPro" id="IPR001128">
    <property type="entry name" value="Cyt_P450"/>
</dbReference>
<dbReference type="PANTHER" id="PTHR24291">
    <property type="entry name" value="CYTOCHROME P450 FAMILY 4"/>
    <property type="match status" value="1"/>
</dbReference>
<dbReference type="GO" id="GO:0005506">
    <property type="term" value="F:iron ion binding"/>
    <property type="evidence" value="ECO:0007669"/>
    <property type="project" value="InterPro"/>
</dbReference>
<dbReference type="PANTHER" id="PTHR24291:SF50">
    <property type="entry name" value="BIFUNCTIONAL ALBAFLAVENONE MONOOXYGENASE_TERPENE SYNTHASE"/>
    <property type="match status" value="1"/>
</dbReference>
<dbReference type="AlphaFoldDB" id="A0A7Y6MHB4"/>
<comment type="similarity">
    <text evidence="1 8">Belongs to the cytochrome P450 family.</text>
</comment>
<evidence type="ECO:0000256" key="3">
    <source>
        <dbReference type="ARBA" id="ARBA00022723"/>
    </source>
</evidence>
<keyword evidence="5 7" id="KW-0408">Iron</keyword>
<dbReference type="Gene3D" id="1.10.630.10">
    <property type="entry name" value="Cytochrome P450"/>
    <property type="match status" value="1"/>
</dbReference>
<dbReference type="InterPro" id="IPR050196">
    <property type="entry name" value="Cytochrome_P450_Monoox"/>
</dbReference>
<reference evidence="9 10" key="1">
    <citation type="submission" date="2020-06" db="EMBL/GenBank/DDBJ databases">
        <authorList>
            <person name="Chanama M."/>
        </authorList>
    </citation>
    <scope>NUCLEOTIDE SEQUENCE [LARGE SCALE GENOMIC DNA]</scope>
    <source>
        <strain evidence="9 10">TBRC6557</strain>
    </source>
</reference>
<evidence type="ECO:0000256" key="7">
    <source>
        <dbReference type="PIRSR" id="PIRSR602401-1"/>
    </source>
</evidence>
<evidence type="ECO:0000256" key="6">
    <source>
        <dbReference type="ARBA" id="ARBA00023033"/>
    </source>
</evidence>
<dbReference type="Proteomes" id="UP000546126">
    <property type="component" value="Unassembled WGS sequence"/>
</dbReference>
<gene>
    <name evidence="9" type="ORF">HT134_41495</name>
</gene>
<comment type="caution">
    <text evidence="9">The sequence shown here is derived from an EMBL/GenBank/DDBJ whole genome shotgun (WGS) entry which is preliminary data.</text>
</comment>
<evidence type="ECO:0000256" key="4">
    <source>
        <dbReference type="ARBA" id="ARBA00023002"/>
    </source>
</evidence>
<dbReference type="InterPro" id="IPR036396">
    <property type="entry name" value="Cyt_P450_sf"/>
</dbReference>
<keyword evidence="6 8" id="KW-0503">Monooxygenase</keyword>